<dbReference type="VEuPathDB" id="MicrosporidiaDB:NBO_16g0012"/>
<feature type="region of interest" description="Disordered" evidence="2">
    <location>
        <begin position="1"/>
        <end position="62"/>
    </location>
</feature>
<evidence type="ECO:0000259" key="3">
    <source>
        <dbReference type="Pfam" id="PF02463"/>
    </source>
</evidence>
<dbReference type="OMA" id="IFKERWI"/>
<feature type="region of interest" description="Disordered" evidence="2">
    <location>
        <begin position="257"/>
        <end position="297"/>
    </location>
</feature>
<feature type="compositionally biased region" description="Low complexity" evidence="2">
    <location>
        <begin position="283"/>
        <end position="297"/>
    </location>
</feature>
<keyword evidence="5" id="KW-1185">Reference proteome</keyword>
<dbReference type="PANTHER" id="PTHR18937">
    <property type="entry name" value="STRUCTURAL MAINTENANCE OF CHROMOSOMES SMC FAMILY MEMBER"/>
    <property type="match status" value="1"/>
</dbReference>
<dbReference type="InterPro" id="IPR027417">
    <property type="entry name" value="P-loop_NTPase"/>
</dbReference>
<protein>
    <submittedName>
        <fullName evidence="4">Structural maintenance of chromosomes protein 4</fullName>
    </submittedName>
</protein>
<dbReference type="Pfam" id="PF02463">
    <property type="entry name" value="SMC_N"/>
    <property type="match status" value="1"/>
</dbReference>
<dbReference type="GO" id="GO:0005634">
    <property type="term" value="C:nucleus"/>
    <property type="evidence" value="ECO:0007669"/>
    <property type="project" value="UniProtKB-SubCell"/>
</dbReference>
<dbReference type="SUPFAM" id="SSF52540">
    <property type="entry name" value="P-loop containing nucleoside triphosphate hydrolases"/>
    <property type="match status" value="1"/>
</dbReference>
<evidence type="ECO:0000256" key="2">
    <source>
        <dbReference type="SAM" id="MobiDB-lite"/>
    </source>
</evidence>
<evidence type="ECO:0000313" key="5">
    <source>
        <dbReference type="Proteomes" id="UP000016927"/>
    </source>
</evidence>
<dbReference type="HOGENOM" id="CLU_001042_10_0_1"/>
<dbReference type="STRING" id="578461.R0KV23"/>
<feature type="compositionally biased region" description="Low complexity" evidence="2">
    <location>
        <begin position="36"/>
        <end position="62"/>
    </location>
</feature>
<dbReference type="Gene3D" id="3.40.50.300">
    <property type="entry name" value="P-loop containing nucleotide triphosphate hydrolases"/>
    <property type="match status" value="1"/>
</dbReference>
<feature type="compositionally biased region" description="Basic residues" evidence="2">
    <location>
        <begin position="258"/>
        <end position="275"/>
    </location>
</feature>
<dbReference type="EMBL" id="KB908924">
    <property type="protein sequence ID" value="EOB14726.1"/>
    <property type="molecule type" value="Genomic_DNA"/>
</dbReference>
<dbReference type="OrthoDB" id="5575062at2759"/>
<proteinExistence type="predicted"/>
<feature type="compositionally biased region" description="Basic and acidic residues" evidence="2">
    <location>
        <begin position="1"/>
        <end position="18"/>
    </location>
</feature>
<organism evidence="4 5">
    <name type="scientific">Nosema bombycis (strain CQ1 / CVCC 102059)</name>
    <name type="common">Microsporidian parasite</name>
    <name type="synonym">Pebrine of silkworm</name>
    <dbReference type="NCBI Taxonomy" id="578461"/>
    <lineage>
        <taxon>Eukaryota</taxon>
        <taxon>Fungi</taxon>
        <taxon>Fungi incertae sedis</taxon>
        <taxon>Microsporidia</taxon>
        <taxon>Nosematidae</taxon>
        <taxon>Nosema</taxon>
    </lineage>
</organism>
<dbReference type="AlphaFoldDB" id="R0KV23"/>
<sequence>MKEECDREEGGSSKEKGGKGKGTPLRKDSLGKSKGKSPLGKSNPHNPLETLNLPNNPPLSLLDSQIQSTKDQIQILKNKLENSLDSDLKEVQIDLKIQNEKIEIIEKRNQDIKIFLSDLPIQNGDKENQLLLAENEIKKIKINEIEGNKKKFKDLEEEYNLILKSFKESQEEMNNLKKKMGDNYHNEIDLKNKYEDLEEKIEEYLKEKGRMEEKMKKVENEIKGLRGMVGDDLMGDDPDKVEDKEVIEVDLGKDKGVKNTKKSKGVNKSKSKGKALNKPLDPDPTLTNPNLNNDPLTLNNTLTNNTLNLKDLDLHIKNLSLSLSKYSPKEILPGVFEEFNLLKSSLEKAQNDFNLINDSYKSKRNRIQNLKSKRYEEFMEGFKLISKNLKEIYKSLTYGGNAELELVDYLDPFSEGVVLAVMPPKKCWKNVNNLSGGEKTLSSLSLIFALHKYKPSPFYVMDEIDAALDYRNVSIISNYIREMTRNSQFIVISLRSDMFEMSKSILGIYKTRNISKFLMIKVDKMI</sequence>
<evidence type="ECO:0000256" key="1">
    <source>
        <dbReference type="ARBA" id="ARBA00004123"/>
    </source>
</evidence>
<accession>R0KV23</accession>
<dbReference type="InterPro" id="IPR003395">
    <property type="entry name" value="RecF/RecN/SMC_N"/>
</dbReference>
<gene>
    <name evidence="4" type="primary">SMC4</name>
    <name evidence="4" type="ORF">NBO_16g0012</name>
</gene>
<reference evidence="4 5" key="1">
    <citation type="journal article" date="2013" name="BMC Genomics">
        <title>Comparative genomics of parasitic silkworm microsporidia reveal an association between genome expansion and host adaptation.</title>
        <authorList>
            <person name="Pan G."/>
            <person name="Xu J."/>
            <person name="Li T."/>
            <person name="Xia Q."/>
            <person name="Liu S.L."/>
            <person name="Zhang G."/>
            <person name="Li S."/>
            <person name="Li C."/>
            <person name="Liu H."/>
            <person name="Yang L."/>
            <person name="Liu T."/>
            <person name="Zhang X."/>
            <person name="Wu Z."/>
            <person name="Fan W."/>
            <person name="Dang X."/>
            <person name="Xiang H."/>
            <person name="Tao M."/>
            <person name="Li Y."/>
            <person name="Hu J."/>
            <person name="Li Z."/>
            <person name="Lin L."/>
            <person name="Luo J."/>
            <person name="Geng L."/>
            <person name="Wang L."/>
            <person name="Long M."/>
            <person name="Wan Y."/>
            <person name="He N."/>
            <person name="Zhang Z."/>
            <person name="Lu C."/>
            <person name="Keeling P.J."/>
            <person name="Wang J."/>
            <person name="Xiang Z."/>
            <person name="Zhou Z."/>
        </authorList>
    </citation>
    <scope>NUCLEOTIDE SEQUENCE [LARGE SCALE GENOMIC DNA]</scope>
    <source>
        <strain evidence="5">CQ1 / CVCC 102059</strain>
    </source>
</reference>
<comment type="subcellular location">
    <subcellularLocation>
        <location evidence="1">Nucleus</location>
    </subcellularLocation>
</comment>
<evidence type="ECO:0000313" key="4">
    <source>
        <dbReference type="EMBL" id="EOB14726.1"/>
    </source>
</evidence>
<dbReference type="SUPFAM" id="SSF57997">
    <property type="entry name" value="Tropomyosin"/>
    <property type="match status" value="1"/>
</dbReference>
<dbReference type="Proteomes" id="UP000016927">
    <property type="component" value="Unassembled WGS sequence"/>
</dbReference>
<name>R0KV23_NOSB1</name>
<feature type="domain" description="RecF/RecN/SMC N-terminal" evidence="3">
    <location>
        <begin position="138"/>
        <end position="513"/>
    </location>
</feature>